<evidence type="ECO:0000256" key="5">
    <source>
        <dbReference type="ARBA" id="ARBA00023136"/>
    </source>
</evidence>
<sequence length="131" mass="14726">MSFAVIGFIISVATLNVGARYFASFIFICGCYSSNAGVFSWASSTLNQTPEKKAAAVALINLMSQLGNIWSPYFFREQDAPRYVMAMILMMAFAVLSVMTCMAMKFSLRRRNRQILAEYEGRDEKPTLFTL</sequence>
<dbReference type="PANTHER" id="PTHR43791">
    <property type="entry name" value="PERMEASE-RELATED"/>
    <property type="match status" value="1"/>
</dbReference>
<dbReference type="InterPro" id="IPR036259">
    <property type="entry name" value="MFS_trans_sf"/>
</dbReference>
<keyword evidence="3 6" id="KW-0812">Transmembrane</keyword>
<feature type="transmembrane region" description="Helical" evidence="6">
    <location>
        <begin position="21"/>
        <end position="42"/>
    </location>
</feature>
<dbReference type="PANTHER" id="PTHR43791:SF62">
    <property type="entry name" value="MAJOR FACILITATOR SUPERFAMILY (MFS) PROFILE DOMAIN-CONTAINING PROTEIN"/>
    <property type="match status" value="1"/>
</dbReference>
<name>A0A3M7CR17_HORWE</name>
<protein>
    <recommendedName>
        <fullName evidence="9">Major facilitator superfamily (MFS) profile domain-containing protein</fullName>
    </recommendedName>
</protein>
<dbReference type="EMBL" id="QWIN01000291">
    <property type="protein sequence ID" value="RMY54482.1"/>
    <property type="molecule type" value="Genomic_DNA"/>
</dbReference>
<evidence type="ECO:0000256" key="4">
    <source>
        <dbReference type="ARBA" id="ARBA00022989"/>
    </source>
</evidence>
<dbReference type="AlphaFoldDB" id="A0A3M7CR17"/>
<accession>A0A3M7CR17</accession>
<evidence type="ECO:0000256" key="1">
    <source>
        <dbReference type="ARBA" id="ARBA00004141"/>
    </source>
</evidence>
<dbReference type="Proteomes" id="UP000270230">
    <property type="component" value="Unassembled WGS sequence"/>
</dbReference>
<keyword evidence="5 6" id="KW-0472">Membrane</keyword>
<feature type="transmembrane region" description="Helical" evidence="6">
    <location>
        <begin position="83"/>
        <end position="104"/>
    </location>
</feature>
<keyword evidence="4 6" id="KW-1133">Transmembrane helix</keyword>
<dbReference type="GO" id="GO:0016020">
    <property type="term" value="C:membrane"/>
    <property type="evidence" value="ECO:0007669"/>
    <property type="project" value="UniProtKB-SubCell"/>
</dbReference>
<reference evidence="7 8" key="1">
    <citation type="journal article" date="2018" name="BMC Genomics">
        <title>Genomic evidence for intraspecific hybridization in a clonal and extremely halotolerant yeast.</title>
        <authorList>
            <person name="Gostincar C."/>
            <person name="Stajich J.E."/>
            <person name="Zupancic J."/>
            <person name="Zalar P."/>
            <person name="Gunde-Cimerman N."/>
        </authorList>
    </citation>
    <scope>NUCLEOTIDE SEQUENCE [LARGE SCALE GENOMIC DNA]</scope>
    <source>
        <strain evidence="7 8">EXF-151</strain>
    </source>
</reference>
<comment type="subcellular location">
    <subcellularLocation>
        <location evidence="1">Membrane</location>
        <topology evidence="1">Multi-pass membrane protein</topology>
    </subcellularLocation>
</comment>
<evidence type="ECO:0008006" key="9">
    <source>
        <dbReference type="Google" id="ProtNLM"/>
    </source>
</evidence>
<evidence type="ECO:0000256" key="6">
    <source>
        <dbReference type="SAM" id="Phobius"/>
    </source>
</evidence>
<proteinExistence type="predicted"/>
<comment type="caution">
    <text evidence="7">The sequence shown here is derived from an EMBL/GenBank/DDBJ whole genome shotgun (WGS) entry which is preliminary data.</text>
</comment>
<dbReference type="OrthoDB" id="2250022at2759"/>
<gene>
    <name evidence="7" type="ORF">D0865_04691</name>
</gene>
<organism evidence="7 8">
    <name type="scientific">Hortaea werneckii</name>
    <name type="common">Black yeast</name>
    <name type="synonym">Cladosporium werneckii</name>
    <dbReference type="NCBI Taxonomy" id="91943"/>
    <lineage>
        <taxon>Eukaryota</taxon>
        <taxon>Fungi</taxon>
        <taxon>Dikarya</taxon>
        <taxon>Ascomycota</taxon>
        <taxon>Pezizomycotina</taxon>
        <taxon>Dothideomycetes</taxon>
        <taxon>Dothideomycetidae</taxon>
        <taxon>Mycosphaerellales</taxon>
        <taxon>Teratosphaeriaceae</taxon>
        <taxon>Hortaea</taxon>
    </lineage>
</organism>
<evidence type="ECO:0000256" key="2">
    <source>
        <dbReference type="ARBA" id="ARBA00022448"/>
    </source>
</evidence>
<evidence type="ECO:0000313" key="7">
    <source>
        <dbReference type="EMBL" id="RMY54482.1"/>
    </source>
</evidence>
<dbReference type="GO" id="GO:0022857">
    <property type="term" value="F:transmembrane transporter activity"/>
    <property type="evidence" value="ECO:0007669"/>
    <property type="project" value="TreeGrafter"/>
</dbReference>
<dbReference type="SUPFAM" id="SSF103473">
    <property type="entry name" value="MFS general substrate transporter"/>
    <property type="match status" value="1"/>
</dbReference>
<keyword evidence="2" id="KW-0813">Transport</keyword>
<evidence type="ECO:0000313" key="8">
    <source>
        <dbReference type="Proteomes" id="UP000270230"/>
    </source>
</evidence>
<evidence type="ECO:0000256" key="3">
    <source>
        <dbReference type="ARBA" id="ARBA00022692"/>
    </source>
</evidence>